<feature type="transmembrane region" description="Helical" evidence="7">
    <location>
        <begin position="443"/>
        <end position="464"/>
    </location>
</feature>
<organism evidence="8 9">
    <name type="scientific">Hondaea fermentalgiana</name>
    <dbReference type="NCBI Taxonomy" id="2315210"/>
    <lineage>
        <taxon>Eukaryota</taxon>
        <taxon>Sar</taxon>
        <taxon>Stramenopiles</taxon>
        <taxon>Bigyra</taxon>
        <taxon>Labyrinthulomycetes</taxon>
        <taxon>Thraustochytrida</taxon>
        <taxon>Thraustochytriidae</taxon>
        <taxon>Hondaea</taxon>
    </lineage>
</organism>
<dbReference type="PIRSF" id="PIRSF015840">
    <property type="entry name" value="DUF284_TM_euk"/>
    <property type="match status" value="1"/>
</dbReference>
<feature type="transmembrane region" description="Helical" evidence="7">
    <location>
        <begin position="35"/>
        <end position="60"/>
    </location>
</feature>
<evidence type="ECO:0000256" key="6">
    <source>
        <dbReference type="SAM" id="MobiDB-lite"/>
    </source>
</evidence>
<dbReference type="Proteomes" id="UP000241890">
    <property type="component" value="Unassembled WGS sequence"/>
</dbReference>
<comment type="subcellular location">
    <subcellularLocation>
        <location evidence="1">Membrane</location>
        <topology evidence="1">Multi-pass membrane protein</topology>
    </subcellularLocation>
</comment>
<dbReference type="PANTHER" id="PTHR10926">
    <property type="entry name" value="CELL CYCLE CONTROL PROTEIN 50"/>
    <property type="match status" value="1"/>
</dbReference>
<keyword evidence="9" id="KW-1185">Reference proteome</keyword>
<evidence type="ECO:0000256" key="5">
    <source>
        <dbReference type="ARBA" id="ARBA00023136"/>
    </source>
</evidence>
<dbReference type="InterPro" id="IPR005045">
    <property type="entry name" value="CDC50/LEM3_fam"/>
</dbReference>
<comment type="caution">
    <text evidence="8">The sequence shown here is derived from an EMBL/GenBank/DDBJ whole genome shotgun (WGS) entry which is preliminary data.</text>
</comment>
<reference evidence="8 9" key="1">
    <citation type="submission" date="2017-12" db="EMBL/GenBank/DDBJ databases">
        <title>Sequencing, de novo assembly and annotation of complete genome of a new Thraustochytrid species, strain FCC1311.</title>
        <authorList>
            <person name="Sedici K."/>
            <person name="Godart F."/>
            <person name="Aiese Cigliano R."/>
            <person name="Sanseverino W."/>
            <person name="Barakat M."/>
            <person name="Ortet P."/>
            <person name="Marechal E."/>
            <person name="Cagnac O."/>
            <person name="Amato A."/>
        </authorList>
    </citation>
    <scope>NUCLEOTIDE SEQUENCE [LARGE SCALE GENOMIC DNA]</scope>
</reference>
<dbReference type="GO" id="GO:0005886">
    <property type="term" value="C:plasma membrane"/>
    <property type="evidence" value="ECO:0007669"/>
    <property type="project" value="TreeGrafter"/>
</dbReference>
<feature type="region of interest" description="Disordered" evidence="6">
    <location>
        <begin position="1"/>
        <end position="24"/>
    </location>
</feature>
<dbReference type="Pfam" id="PF03381">
    <property type="entry name" value="CDC50"/>
    <property type="match status" value="1"/>
</dbReference>
<evidence type="ECO:0000256" key="4">
    <source>
        <dbReference type="ARBA" id="ARBA00022989"/>
    </source>
</evidence>
<gene>
    <name evidence="8" type="ORF">FCC1311_007432</name>
</gene>
<dbReference type="AlphaFoldDB" id="A0A2R5GA09"/>
<evidence type="ECO:0000256" key="3">
    <source>
        <dbReference type="ARBA" id="ARBA00022692"/>
    </source>
</evidence>
<accession>A0A2R5GA09</accession>
<name>A0A2R5GA09_9STRA</name>
<keyword evidence="5 7" id="KW-0472">Membrane</keyword>
<proteinExistence type="inferred from homology"/>
<evidence type="ECO:0000256" key="1">
    <source>
        <dbReference type="ARBA" id="ARBA00004141"/>
    </source>
</evidence>
<evidence type="ECO:0000256" key="2">
    <source>
        <dbReference type="ARBA" id="ARBA00009457"/>
    </source>
</evidence>
<dbReference type="InParanoid" id="A0A2R5GA09"/>
<evidence type="ECO:0000313" key="8">
    <source>
        <dbReference type="EMBL" id="GBG24524.1"/>
    </source>
</evidence>
<evidence type="ECO:0000313" key="9">
    <source>
        <dbReference type="Proteomes" id="UP000241890"/>
    </source>
</evidence>
<keyword evidence="4 7" id="KW-1133">Transmembrane helix</keyword>
<dbReference type="GO" id="GO:0005794">
    <property type="term" value="C:Golgi apparatus"/>
    <property type="evidence" value="ECO:0007669"/>
    <property type="project" value="TreeGrafter"/>
</dbReference>
<sequence length="485" mass="53057">MANADAAAREGEEAHSNRPENTKFKQQKLDAWQPILTPAWVIGTFIVVGVIFVPVGAYLWKLSDDLFESSVVYDSYDDAISAGVSDACRIGSINEGYSRLQDGSASFTDCELVFEITQDIPESKEVFMYYQISNFYQNHRRYVKSVSDEQLLGSVTINPVTSTSDSTLSTECDPTESFTNDNFESRIFYPCGLIALSVFNDGIQMSRFERGDTVIDYAGGVALNSTSEDLNITLDTSDIAWESDLENKYKNPTNSSCNDDLSNPGDNLCPLRYLQYQYLWQTYDQFLCYPPLASNAAAPDFSQSPSACKDYSTYVNELGNAAYSNWDELTSGQNTSFYGTGCAACEDSSHILVNAGGISPPTDPTSATSSGGVRDERFIVWMRTAGLPTFRKLYGHITPPSGGFKTGDKITLSVIPNFLVSTIEGSKAIVLGTTSPLGGKNDVLGIAYLSVGTICLFLAVVFAAKQRFNPRRLGDPSYLAFGNKK</sequence>
<dbReference type="GO" id="GO:0005783">
    <property type="term" value="C:endoplasmic reticulum"/>
    <property type="evidence" value="ECO:0007669"/>
    <property type="project" value="TreeGrafter"/>
</dbReference>
<dbReference type="OrthoDB" id="340608at2759"/>
<dbReference type="EMBL" id="BEYU01000006">
    <property type="protein sequence ID" value="GBG24524.1"/>
    <property type="molecule type" value="Genomic_DNA"/>
</dbReference>
<comment type="similarity">
    <text evidence="2">Belongs to the CDC50/LEM3 family.</text>
</comment>
<dbReference type="PANTHER" id="PTHR10926:SF0">
    <property type="entry name" value="CDC50, ISOFORM A"/>
    <property type="match status" value="1"/>
</dbReference>
<keyword evidence="3 7" id="KW-0812">Transmembrane</keyword>
<evidence type="ECO:0000256" key="7">
    <source>
        <dbReference type="SAM" id="Phobius"/>
    </source>
</evidence>
<dbReference type="FunCoup" id="A0A2R5GA09">
    <property type="interactions" value="56"/>
</dbReference>
<protein>
    <submittedName>
        <fullName evidence="8">Cell cycle control protein 50A</fullName>
    </submittedName>
</protein>
<feature type="compositionally biased region" description="Basic and acidic residues" evidence="6">
    <location>
        <begin position="7"/>
        <end position="23"/>
    </location>
</feature>